<name>A0A5J4T4Y7_9EUKA</name>
<dbReference type="AlphaFoldDB" id="A0A5J4T4Y7"/>
<dbReference type="Proteomes" id="UP000324800">
    <property type="component" value="Unassembled WGS sequence"/>
</dbReference>
<accession>A0A5J4T4Y7</accession>
<evidence type="ECO:0000313" key="3">
    <source>
        <dbReference type="Proteomes" id="UP000324800"/>
    </source>
</evidence>
<sequence>MEDARTWLDLNLLEVFIVTIDFKHIYLYVLFLKRPPNGSISNGVTSPISKEVVHQLLYCFLQFQNADDTYCCKSTSPFCYKGLLERCGYNSKFTHRR</sequence>
<reference evidence="2 3" key="1">
    <citation type="submission" date="2019-03" db="EMBL/GenBank/DDBJ databases">
        <title>Single cell metagenomics reveals metabolic interactions within the superorganism composed of flagellate Streblomastix strix and complex community of Bacteroidetes bacteria on its surface.</title>
        <authorList>
            <person name="Treitli S.C."/>
            <person name="Kolisko M."/>
            <person name="Husnik F."/>
            <person name="Keeling P."/>
            <person name="Hampl V."/>
        </authorList>
    </citation>
    <scope>NUCLEOTIDE SEQUENCE [LARGE SCALE GENOMIC DNA]</scope>
    <source>
        <strain evidence="2">ST1C</strain>
    </source>
</reference>
<proteinExistence type="predicted"/>
<keyword evidence="1" id="KW-1133">Transmembrane helix</keyword>
<feature type="transmembrane region" description="Helical" evidence="1">
    <location>
        <begin position="12"/>
        <end position="31"/>
    </location>
</feature>
<organism evidence="2 3">
    <name type="scientific">Streblomastix strix</name>
    <dbReference type="NCBI Taxonomy" id="222440"/>
    <lineage>
        <taxon>Eukaryota</taxon>
        <taxon>Metamonada</taxon>
        <taxon>Preaxostyla</taxon>
        <taxon>Oxymonadida</taxon>
        <taxon>Streblomastigidae</taxon>
        <taxon>Streblomastix</taxon>
    </lineage>
</organism>
<gene>
    <name evidence="2" type="ORF">EZS28_051421</name>
</gene>
<evidence type="ECO:0000313" key="2">
    <source>
        <dbReference type="EMBL" id="KAA6353052.1"/>
    </source>
</evidence>
<keyword evidence="1" id="KW-0812">Transmembrane</keyword>
<evidence type="ECO:0000256" key="1">
    <source>
        <dbReference type="SAM" id="Phobius"/>
    </source>
</evidence>
<comment type="caution">
    <text evidence="2">The sequence shown here is derived from an EMBL/GenBank/DDBJ whole genome shotgun (WGS) entry which is preliminary data.</text>
</comment>
<keyword evidence="1" id="KW-0472">Membrane</keyword>
<protein>
    <submittedName>
        <fullName evidence="2">Uncharacterized protein</fullName>
    </submittedName>
</protein>
<dbReference type="EMBL" id="SNRW01038855">
    <property type="protein sequence ID" value="KAA6353052.1"/>
    <property type="molecule type" value="Genomic_DNA"/>
</dbReference>